<evidence type="ECO:0000313" key="1">
    <source>
        <dbReference type="EMBL" id="KYM77501.1"/>
    </source>
</evidence>
<keyword evidence="2" id="KW-1185">Reference proteome</keyword>
<name>A0A195AZ70_9HYME</name>
<proteinExistence type="predicted"/>
<dbReference type="AlphaFoldDB" id="A0A195AZ70"/>
<evidence type="ECO:0000313" key="2">
    <source>
        <dbReference type="Proteomes" id="UP000078540"/>
    </source>
</evidence>
<dbReference type="Proteomes" id="UP000078540">
    <property type="component" value="Unassembled WGS sequence"/>
</dbReference>
<protein>
    <submittedName>
        <fullName evidence="1">Uncharacterized protein</fullName>
    </submittedName>
</protein>
<gene>
    <name evidence="1" type="ORF">ALC53_12130</name>
</gene>
<accession>A0A195AZ70</accession>
<reference evidence="1 2" key="1">
    <citation type="submission" date="2015-09" db="EMBL/GenBank/DDBJ databases">
        <title>Atta colombica WGS genome.</title>
        <authorList>
            <person name="Nygaard S."/>
            <person name="Hu H."/>
            <person name="Boomsma J."/>
            <person name="Zhang G."/>
        </authorList>
    </citation>
    <scope>NUCLEOTIDE SEQUENCE [LARGE SCALE GENOMIC DNA]</scope>
    <source>
        <strain evidence="1">Treedump-2</strain>
        <tissue evidence="1">Whole body</tissue>
    </source>
</reference>
<dbReference type="EMBL" id="KQ976698">
    <property type="protein sequence ID" value="KYM77501.1"/>
    <property type="molecule type" value="Genomic_DNA"/>
</dbReference>
<organism evidence="1 2">
    <name type="scientific">Atta colombica</name>
    <dbReference type="NCBI Taxonomy" id="520822"/>
    <lineage>
        <taxon>Eukaryota</taxon>
        <taxon>Metazoa</taxon>
        <taxon>Ecdysozoa</taxon>
        <taxon>Arthropoda</taxon>
        <taxon>Hexapoda</taxon>
        <taxon>Insecta</taxon>
        <taxon>Pterygota</taxon>
        <taxon>Neoptera</taxon>
        <taxon>Endopterygota</taxon>
        <taxon>Hymenoptera</taxon>
        <taxon>Apocrita</taxon>
        <taxon>Aculeata</taxon>
        <taxon>Formicoidea</taxon>
        <taxon>Formicidae</taxon>
        <taxon>Myrmicinae</taxon>
        <taxon>Atta</taxon>
    </lineage>
</organism>
<sequence>MLPMQALQAGKKIMKRYAVALPLRYHPYDVQHAEDERVNRRLVIRYRHNDARSRRNTYFKNANLLILYYYKNVVISKLLILHYTGHGGECEWRARREKDDEELKLADIQRRAYNDLCRL</sequence>